<comment type="caution">
    <text evidence="2">The sequence shown here is derived from an EMBL/GenBank/DDBJ whole genome shotgun (WGS) entry which is preliminary data.</text>
</comment>
<feature type="region of interest" description="Disordered" evidence="1">
    <location>
        <begin position="31"/>
        <end position="71"/>
    </location>
</feature>
<keyword evidence="3" id="KW-1185">Reference proteome</keyword>
<reference evidence="2 3" key="1">
    <citation type="journal article" date="2019" name="Philos. Trans. R. Soc. Lond., B, Biol. Sci.">
        <title>Ant behaviour and brain gene expression of defending hosts depend on the ecological success of the intruding social parasite.</title>
        <authorList>
            <person name="Kaur R."/>
            <person name="Stoldt M."/>
            <person name="Jongepier E."/>
            <person name="Feldmeyer B."/>
            <person name="Menzel F."/>
            <person name="Bornberg-Bauer E."/>
            <person name="Foitzik S."/>
        </authorList>
    </citation>
    <scope>NUCLEOTIDE SEQUENCE [LARGE SCALE GENOMIC DNA]</scope>
    <source>
        <tissue evidence="2">Whole body</tissue>
    </source>
</reference>
<evidence type="ECO:0000256" key="1">
    <source>
        <dbReference type="SAM" id="MobiDB-lite"/>
    </source>
</evidence>
<name>A0A4S2L3M1_9HYME</name>
<organism evidence="2 3">
    <name type="scientific">Temnothorax longispinosus</name>
    <dbReference type="NCBI Taxonomy" id="300112"/>
    <lineage>
        <taxon>Eukaryota</taxon>
        <taxon>Metazoa</taxon>
        <taxon>Ecdysozoa</taxon>
        <taxon>Arthropoda</taxon>
        <taxon>Hexapoda</taxon>
        <taxon>Insecta</taxon>
        <taxon>Pterygota</taxon>
        <taxon>Neoptera</taxon>
        <taxon>Endopterygota</taxon>
        <taxon>Hymenoptera</taxon>
        <taxon>Apocrita</taxon>
        <taxon>Aculeata</taxon>
        <taxon>Formicoidea</taxon>
        <taxon>Formicidae</taxon>
        <taxon>Myrmicinae</taxon>
        <taxon>Temnothorax</taxon>
    </lineage>
</organism>
<protein>
    <submittedName>
        <fullName evidence="2">Uncharacterized protein</fullName>
    </submittedName>
</protein>
<accession>A0A4S2L3M1</accession>
<dbReference type="AlphaFoldDB" id="A0A4S2L3M1"/>
<feature type="region of interest" description="Disordered" evidence="1">
    <location>
        <begin position="93"/>
        <end position="116"/>
    </location>
</feature>
<evidence type="ECO:0000313" key="3">
    <source>
        <dbReference type="Proteomes" id="UP000310200"/>
    </source>
</evidence>
<dbReference type="Proteomes" id="UP000310200">
    <property type="component" value="Unassembled WGS sequence"/>
</dbReference>
<dbReference type="EMBL" id="QBLH01000272">
    <property type="protein sequence ID" value="TGZ56796.1"/>
    <property type="molecule type" value="Genomic_DNA"/>
</dbReference>
<proteinExistence type="predicted"/>
<gene>
    <name evidence="2" type="ORF">DBV15_02845</name>
</gene>
<evidence type="ECO:0000313" key="2">
    <source>
        <dbReference type="EMBL" id="TGZ56796.1"/>
    </source>
</evidence>
<sequence length="216" mass="24286">MVSVAKAEDPYGFVALVPLFIAPYLHRQAASRCRSKRDRESARGMSYPPDVPRLTPKGSDSAARTDVRAERQRDGAGIALWMKWTTRRCRDRRRRVADVDVDDGSTKKDKGSSGENRVTVARTAGDQPLNTRRSNCHARFMGRQRNHTSTRNLPSLALSLSLPLTHPEREDEETSRVPIVVELVAFAGGTRDDAHANWMRSFLRNTARQFDLSAIK</sequence>